<dbReference type="AlphaFoldDB" id="A0A543I4T1"/>
<gene>
    <name evidence="2" type="ORF">FB466_0400</name>
</gene>
<name>A0A543I4T1_9MICO</name>
<organism evidence="2 3">
    <name type="scientific">Klugiella xanthotipulae</name>
    <dbReference type="NCBI Taxonomy" id="244735"/>
    <lineage>
        <taxon>Bacteria</taxon>
        <taxon>Bacillati</taxon>
        <taxon>Actinomycetota</taxon>
        <taxon>Actinomycetes</taxon>
        <taxon>Micrococcales</taxon>
        <taxon>Microbacteriaceae</taxon>
        <taxon>Klugiella</taxon>
    </lineage>
</organism>
<evidence type="ECO:0000313" key="3">
    <source>
        <dbReference type="Proteomes" id="UP000318331"/>
    </source>
</evidence>
<reference evidence="2 3" key="1">
    <citation type="submission" date="2019-06" db="EMBL/GenBank/DDBJ databases">
        <title>Sequencing the genomes of 1000 actinobacteria strains.</title>
        <authorList>
            <person name="Klenk H.-P."/>
        </authorList>
    </citation>
    <scope>NUCLEOTIDE SEQUENCE [LARGE SCALE GENOMIC DNA]</scope>
    <source>
        <strain evidence="2 3">DSM 18031</strain>
    </source>
</reference>
<proteinExistence type="predicted"/>
<protein>
    <submittedName>
        <fullName evidence="2">Uncharacterized protein</fullName>
    </submittedName>
</protein>
<accession>A0A543I4T1</accession>
<feature type="compositionally biased region" description="Polar residues" evidence="1">
    <location>
        <begin position="62"/>
        <end position="86"/>
    </location>
</feature>
<dbReference type="EMBL" id="VFPN01000001">
    <property type="protein sequence ID" value="TQM65595.1"/>
    <property type="molecule type" value="Genomic_DNA"/>
</dbReference>
<comment type="caution">
    <text evidence="2">The sequence shown here is derived from an EMBL/GenBank/DDBJ whole genome shotgun (WGS) entry which is preliminary data.</text>
</comment>
<evidence type="ECO:0000256" key="1">
    <source>
        <dbReference type="SAM" id="MobiDB-lite"/>
    </source>
</evidence>
<dbReference type="Proteomes" id="UP000318331">
    <property type="component" value="Unassembled WGS sequence"/>
</dbReference>
<feature type="region of interest" description="Disordered" evidence="1">
    <location>
        <begin position="1"/>
        <end position="86"/>
    </location>
</feature>
<keyword evidence="3" id="KW-1185">Reference proteome</keyword>
<evidence type="ECO:0000313" key="2">
    <source>
        <dbReference type="EMBL" id="TQM65595.1"/>
    </source>
</evidence>
<sequence>MVPEFRGRGRHINLTKGTTSGSRHRRPTGSGTEEPSNSKRLPTNRILRNTFQRPLGRIPHSMTPNRGGQATTNKPKRTTNSNLPPVNLTCSSFLNNRISPRSDIALGHLHD</sequence>
<feature type="compositionally biased region" description="Polar residues" evidence="1">
    <location>
        <begin position="29"/>
        <end position="52"/>
    </location>
</feature>